<protein>
    <submittedName>
        <fullName evidence="1">Uncharacterized protein</fullName>
    </submittedName>
</protein>
<sequence>MADEVDSHAKLVKTIKLLAGADASGITDEQLNEFIGVAQAYVGTFKPPETVADQLIALWVCHLLAAKLANLGTVKINSVWIERESSATNAWFDQFWTLISALGLGKATVIGF</sequence>
<proteinExistence type="predicted"/>
<evidence type="ECO:0000313" key="1">
    <source>
        <dbReference type="EMBL" id="ERK44712.1"/>
    </source>
</evidence>
<dbReference type="GeneID" id="56993332"/>
<organism evidence="1 2">
    <name type="scientific">Levilactobacillus brevis ATCC 14869 = DSM 20054</name>
    <dbReference type="NCBI Taxonomy" id="649758"/>
    <lineage>
        <taxon>Bacteria</taxon>
        <taxon>Bacillati</taxon>
        <taxon>Bacillota</taxon>
        <taxon>Bacilli</taxon>
        <taxon>Lactobacillales</taxon>
        <taxon>Lactobacillaceae</taxon>
        <taxon>Levilactobacillus</taxon>
    </lineage>
</organism>
<reference evidence="1 2" key="1">
    <citation type="submission" date="2013-06" db="EMBL/GenBank/DDBJ databases">
        <authorList>
            <person name="Weinstock G."/>
            <person name="Sodergren E."/>
            <person name="Lobos E.A."/>
            <person name="Fulton L."/>
            <person name="Fulton R."/>
            <person name="Courtney L."/>
            <person name="Fronick C."/>
            <person name="O'Laughlin M."/>
            <person name="Godfrey J."/>
            <person name="Wilson R.M."/>
            <person name="Miner T."/>
            <person name="Farmer C."/>
            <person name="Delehaunty K."/>
            <person name="Cordes M."/>
            <person name="Minx P."/>
            <person name="Tomlinson C."/>
            <person name="Chen J."/>
            <person name="Wollam A."/>
            <person name="Pepin K.H."/>
            <person name="Bhonagiri V."/>
            <person name="Zhang X."/>
            <person name="Warren W."/>
            <person name="Mitreva M."/>
            <person name="Mardis E.R."/>
            <person name="Wilson R.K."/>
        </authorList>
    </citation>
    <scope>NUCLEOTIDE SEQUENCE [LARGE SCALE GENOMIC DNA]</scope>
    <source>
        <strain evidence="1 2">ATCC 14869</strain>
    </source>
</reference>
<comment type="caution">
    <text evidence="1">The sequence shown here is derived from an EMBL/GenBank/DDBJ whole genome shotgun (WGS) entry which is preliminary data.</text>
</comment>
<dbReference type="Proteomes" id="UP000016644">
    <property type="component" value="Unassembled WGS sequence"/>
</dbReference>
<dbReference type="AlphaFoldDB" id="U2R201"/>
<name>U2R201_LEVBR</name>
<dbReference type="HOGENOM" id="CLU_2142658_0_0_9"/>
<evidence type="ECO:0000313" key="2">
    <source>
        <dbReference type="Proteomes" id="UP000016644"/>
    </source>
</evidence>
<accession>U2R201</accession>
<dbReference type="EMBL" id="AWVK01000028">
    <property type="protein sequence ID" value="ERK44712.1"/>
    <property type="molecule type" value="Genomic_DNA"/>
</dbReference>
<gene>
    <name evidence="1" type="ORF">HMPREF0495_00778</name>
</gene>
<dbReference type="RefSeq" id="WP_021742258.1">
    <property type="nucleotide sequence ID" value="NZ_AZCP01000001.1"/>
</dbReference>
<dbReference type="PATRIC" id="fig|649758.3.peg.703"/>